<evidence type="ECO:0000256" key="3">
    <source>
        <dbReference type="ARBA" id="ARBA00022475"/>
    </source>
</evidence>
<evidence type="ECO:0000256" key="7">
    <source>
        <dbReference type="SAM" id="Phobius"/>
    </source>
</evidence>
<dbReference type="AlphaFoldDB" id="A0A0G1M850"/>
<comment type="caution">
    <text evidence="8">The sequence shown here is derived from an EMBL/GenBank/DDBJ whole genome shotgun (WGS) entry which is preliminary data.</text>
</comment>
<dbReference type="InterPro" id="IPR011701">
    <property type="entry name" value="MFS"/>
</dbReference>
<feature type="transmembrane region" description="Helical" evidence="7">
    <location>
        <begin position="391"/>
        <end position="410"/>
    </location>
</feature>
<protein>
    <submittedName>
        <fullName evidence="8">Major facilitator superfamily</fullName>
    </submittedName>
</protein>
<dbReference type="SUPFAM" id="SSF103473">
    <property type="entry name" value="MFS general substrate transporter"/>
    <property type="match status" value="1"/>
</dbReference>
<evidence type="ECO:0000256" key="4">
    <source>
        <dbReference type="ARBA" id="ARBA00022692"/>
    </source>
</evidence>
<feature type="transmembrane region" description="Helical" evidence="7">
    <location>
        <begin position="67"/>
        <end position="91"/>
    </location>
</feature>
<dbReference type="Pfam" id="PF07690">
    <property type="entry name" value="MFS_1"/>
    <property type="match status" value="1"/>
</dbReference>
<proteinExistence type="predicted"/>
<dbReference type="EMBL" id="LCJB01000088">
    <property type="protein sequence ID" value="KKT68079.1"/>
    <property type="molecule type" value="Genomic_DNA"/>
</dbReference>
<evidence type="ECO:0000256" key="6">
    <source>
        <dbReference type="ARBA" id="ARBA00023136"/>
    </source>
</evidence>
<feature type="transmembrane region" description="Helical" evidence="7">
    <location>
        <begin position="298"/>
        <end position="316"/>
    </location>
</feature>
<comment type="subcellular location">
    <subcellularLocation>
        <location evidence="1">Cell membrane</location>
        <topology evidence="1">Multi-pass membrane protein</topology>
    </subcellularLocation>
</comment>
<dbReference type="GO" id="GO:0022857">
    <property type="term" value="F:transmembrane transporter activity"/>
    <property type="evidence" value="ECO:0007669"/>
    <property type="project" value="InterPro"/>
</dbReference>
<feature type="transmembrane region" description="Helical" evidence="7">
    <location>
        <begin position="323"/>
        <end position="344"/>
    </location>
</feature>
<dbReference type="GO" id="GO:0005886">
    <property type="term" value="C:plasma membrane"/>
    <property type="evidence" value="ECO:0007669"/>
    <property type="project" value="UniProtKB-SubCell"/>
</dbReference>
<feature type="transmembrane region" description="Helical" evidence="7">
    <location>
        <begin position="164"/>
        <end position="181"/>
    </location>
</feature>
<gene>
    <name evidence="8" type="ORF">UW63_C0088G0004</name>
</gene>
<evidence type="ECO:0000256" key="5">
    <source>
        <dbReference type="ARBA" id="ARBA00022989"/>
    </source>
</evidence>
<evidence type="ECO:0000256" key="2">
    <source>
        <dbReference type="ARBA" id="ARBA00022448"/>
    </source>
</evidence>
<feature type="transmembrane region" description="Helical" evidence="7">
    <location>
        <begin position="28"/>
        <end position="55"/>
    </location>
</feature>
<dbReference type="Proteomes" id="UP000034154">
    <property type="component" value="Unassembled WGS sequence"/>
</dbReference>
<feature type="transmembrane region" description="Helical" evidence="7">
    <location>
        <begin position="124"/>
        <end position="144"/>
    </location>
</feature>
<keyword evidence="5 7" id="KW-1133">Transmembrane helix</keyword>
<feature type="transmembrane region" description="Helical" evidence="7">
    <location>
        <begin position="440"/>
        <end position="463"/>
    </location>
</feature>
<name>A0A0G1M850_9BACT</name>
<dbReference type="InterPro" id="IPR036259">
    <property type="entry name" value="MFS_trans_sf"/>
</dbReference>
<keyword evidence="3" id="KW-1003">Cell membrane</keyword>
<keyword evidence="4 7" id="KW-0812">Transmembrane</keyword>
<keyword evidence="6 7" id="KW-0472">Membrane</keyword>
<dbReference type="Gene3D" id="1.20.1250.20">
    <property type="entry name" value="MFS general substrate transporter like domains"/>
    <property type="match status" value="1"/>
</dbReference>
<dbReference type="PANTHER" id="PTHR23517">
    <property type="entry name" value="RESISTANCE PROTEIN MDTM, PUTATIVE-RELATED-RELATED"/>
    <property type="match status" value="1"/>
</dbReference>
<evidence type="ECO:0000313" key="8">
    <source>
        <dbReference type="EMBL" id="KKT68079.1"/>
    </source>
</evidence>
<feature type="transmembrane region" description="Helical" evidence="7">
    <location>
        <begin position="193"/>
        <end position="214"/>
    </location>
</feature>
<feature type="transmembrane region" description="Helical" evidence="7">
    <location>
        <begin position="258"/>
        <end position="278"/>
    </location>
</feature>
<feature type="transmembrane region" description="Helical" evidence="7">
    <location>
        <begin position="350"/>
        <end position="371"/>
    </location>
</feature>
<accession>A0A0G1M850</accession>
<evidence type="ECO:0000313" key="9">
    <source>
        <dbReference type="Proteomes" id="UP000034154"/>
    </source>
</evidence>
<reference evidence="8 9" key="1">
    <citation type="journal article" date="2015" name="Nature">
        <title>rRNA introns, odd ribosomes, and small enigmatic genomes across a large radiation of phyla.</title>
        <authorList>
            <person name="Brown C.T."/>
            <person name="Hug L.A."/>
            <person name="Thomas B.C."/>
            <person name="Sharon I."/>
            <person name="Castelle C.J."/>
            <person name="Singh A."/>
            <person name="Wilkins M.J."/>
            <person name="Williams K.H."/>
            <person name="Banfield J.F."/>
        </authorList>
    </citation>
    <scope>NUCLEOTIDE SEQUENCE [LARGE SCALE GENOMIC DNA]</scope>
</reference>
<dbReference type="InterPro" id="IPR050171">
    <property type="entry name" value="MFS_Transporters"/>
</dbReference>
<dbReference type="PANTHER" id="PTHR23517:SF3">
    <property type="entry name" value="INTEGRAL MEMBRANE TRANSPORT PROTEIN"/>
    <property type="match status" value="1"/>
</dbReference>
<organism evidence="8 9">
    <name type="scientific">Candidatus Uhrbacteria bacterium GW2011_GWF2_44_350</name>
    <dbReference type="NCBI Taxonomy" id="1619000"/>
    <lineage>
        <taxon>Bacteria</taxon>
        <taxon>Candidatus Uhriibacteriota</taxon>
    </lineage>
</organism>
<keyword evidence="2" id="KW-0813">Transport</keyword>
<evidence type="ECO:0000256" key="1">
    <source>
        <dbReference type="ARBA" id="ARBA00004651"/>
    </source>
</evidence>
<sequence>MSENKSNGVLTPIVRYIKDFGVLRDNPMVYWAVQIINLLDSAAYFALLAIGTVFFTTNMGLNDVHTGYVVATMTIATTLILLGVGAFTDWLGIRKSMFLAIGLQTVSRGGLALMGLWAGCPGRLWLAIGFFMLTAPGMAMTITVFQSANRRFSSKRSRSASFSLWYMIMNLGAAVAGYLIIDGVRLWFEIDNSHIFTIGFFCGLLSLLTAILLIRGEKQVTDKEEDAEEATSTNPPQEKLGFIKNLKTVIGQTSFHRLLVLMVAVLGVRAIFAYAYLLMPKYWIRVIGPDVEMGFLSAVNPICIVIGIILTIPIIGRFNIFKVLVFGAIISSLSLFVLTLPWSWFGGDVASGYFNMAVIMMVVLSIGEILWSPKLNEYTAAIAPKGMEGTYLGMSMAPWFIAKTLVSFASGHMLSRWCPEGIGEPIRAGSLSFWDSPEAMWFWLFLWAVIGVAIVIIFGKWLTAGTDLNPTKKTAA</sequence>